<organism evidence="4 5">
    <name type="scientific">Rhizophlyctis rosea</name>
    <dbReference type="NCBI Taxonomy" id="64517"/>
    <lineage>
        <taxon>Eukaryota</taxon>
        <taxon>Fungi</taxon>
        <taxon>Fungi incertae sedis</taxon>
        <taxon>Chytridiomycota</taxon>
        <taxon>Chytridiomycota incertae sedis</taxon>
        <taxon>Chytridiomycetes</taxon>
        <taxon>Rhizophlyctidales</taxon>
        <taxon>Rhizophlyctidaceae</taxon>
        <taxon>Rhizophlyctis</taxon>
    </lineage>
</organism>
<gene>
    <name evidence="4" type="ORF">HK097_006214</name>
</gene>
<keyword evidence="5" id="KW-1185">Reference proteome</keyword>
<proteinExistence type="predicted"/>
<feature type="domain" description="Translin-associated factor X-interacting protein 1 N-terminal" evidence="3">
    <location>
        <begin position="38"/>
        <end position="145"/>
    </location>
</feature>
<reference evidence="4" key="1">
    <citation type="submission" date="2020-05" db="EMBL/GenBank/DDBJ databases">
        <title>Phylogenomic resolution of chytrid fungi.</title>
        <authorList>
            <person name="Stajich J.E."/>
            <person name="Amses K."/>
            <person name="Simmons R."/>
            <person name="Seto K."/>
            <person name="Myers J."/>
            <person name="Bonds A."/>
            <person name="Quandt C.A."/>
            <person name="Barry K."/>
            <person name="Liu P."/>
            <person name="Grigoriev I."/>
            <person name="Longcore J.E."/>
            <person name="James T.Y."/>
        </authorList>
    </citation>
    <scope>NUCLEOTIDE SEQUENCE</scope>
    <source>
        <strain evidence="4">JEL0318</strain>
    </source>
</reference>
<feature type="non-terminal residue" evidence="4">
    <location>
        <position position="314"/>
    </location>
</feature>
<dbReference type="Pfam" id="PF15739">
    <property type="entry name" value="TSNAXIP1_N"/>
    <property type="match status" value="1"/>
</dbReference>
<dbReference type="InterPro" id="IPR032755">
    <property type="entry name" value="TSNAXIP1_N"/>
</dbReference>
<dbReference type="PANTHER" id="PTHR34916:SF1">
    <property type="entry name" value="GI:13385330"/>
    <property type="match status" value="1"/>
</dbReference>
<comment type="caution">
    <text evidence="4">The sequence shown here is derived from an EMBL/GenBank/DDBJ whole genome shotgun (WGS) entry which is preliminary data.</text>
</comment>
<evidence type="ECO:0000256" key="1">
    <source>
        <dbReference type="ARBA" id="ARBA00023054"/>
    </source>
</evidence>
<dbReference type="PANTHER" id="PTHR34916">
    <property type="entry name" value="GI:13385330"/>
    <property type="match status" value="1"/>
</dbReference>
<name>A0AAD5X273_9FUNG</name>
<evidence type="ECO:0000256" key="2">
    <source>
        <dbReference type="SAM" id="Coils"/>
    </source>
</evidence>
<evidence type="ECO:0000259" key="3">
    <source>
        <dbReference type="Pfam" id="PF15739"/>
    </source>
</evidence>
<dbReference type="AlphaFoldDB" id="A0AAD5X273"/>
<dbReference type="Proteomes" id="UP001212841">
    <property type="component" value="Unassembled WGS sequence"/>
</dbReference>
<evidence type="ECO:0000313" key="4">
    <source>
        <dbReference type="EMBL" id="KAJ3052480.1"/>
    </source>
</evidence>
<sequence length="314" mass="36238">RERYETMKGVDEKIVERDWRWREGNLRKGDRVAVLYGVLQKELERLDCPTSGPDLRRLQLFSAMFETIIAEFKNLGPVLAEIKAEYDKTIHAYAHSTSDLRFLRTKVAKLVAQNENRMLVKYEKRRANELEKRLEEVRGDNDRLRTDLRKKLAVYAGYLPHSLLEEEKMKGEVPVITQPFDIGTNDPITLYERKIASLSEQLTDATNDAASTKEEMRKEFVRKDVMERVEGALKVAESQITSLKQTNAALESDLKQTQTELGTVEKGLKDKEEQYRFLMKEYTELSEAVAVSFDKKVLKKEDPAEPTNPPTPQP</sequence>
<dbReference type="EMBL" id="JADGJD010000291">
    <property type="protein sequence ID" value="KAJ3052480.1"/>
    <property type="molecule type" value="Genomic_DNA"/>
</dbReference>
<keyword evidence="1 2" id="KW-0175">Coiled coil</keyword>
<feature type="coiled-coil region" evidence="2">
    <location>
        <begin position="112"/>
        <end position="147"/>
    </location>
</feature>
<evidence type="ECO:0000313" key="5">
    <source>
        <dbReference type="Proteomes" id="UP001212841"/>
    </source>
</evidence>
<protein>
    <recommendedName>
        <fullName evidence="3">Translin-associated factor X-interacting protein 1 N-terminal domain-containing protein</fullName>
    </recommendedName>
</protein>
<feature type="coiled-coil region" evidence="2">
    <location>
        <begin position="188"/>
        <end position="288"/>
    </location>
</feature>
<accession>A0AAD5X273</accession>